<gene>
    <name evidence="3" type="ORF">DGI_2364</name>
</gene>
<dbReference type="RefSeq" id="WP_021761081.1">
    <property type="nucleotide sequence ID" value="NC_022444.1"/>
</dbReference>
<evidence type="ECO:0000256" key="2">
    <source>
        <dbReference type="SAM" id="SignalP"/>
    </source>
</evidence>
<feature type="region of interest" description="Disordered" evidence="1">
    <location>
        <begin position="106"/>
        <end position="127"/>
    </location>
</feature>
<accession>T2GDC8</accession>
<dbReference type="EMBL" id="CP006585">
    <property type="protein sequence ID" value="AGW14116.1"/>
    <property type="molecule type" value="Genomic_DNA"/>
</dbReference>
<keyword evidence="4" id="KW-1185">Reference proteome</keyword>
<evidence type="ECO:0000313" key="4">
    <source>
        <dbReference type="Proteomes" id="UP000016587"/>
    </source>
</evidence>
<sequence length="127" mass="13540">MTCARLLMLGLILAGFSACSAKQPAIRVEVLDPYTGCGTPVRPEFPRMTMAVDPEYAGVELRAPQNVEALILGWPVAMSYIQSMEQTLECYAAQIAAREQLQPEHAGTVGTVGTVGTAGTSRTGRKP</sequence>
<organism evidence="3 4">
    <name type="scientific">Megalodesulfovibrio gigas (strain ATCC 19364 / DSM 1382 / NCIMB 9332 / VKM B-1759)</name>
    <name type="common">Desulfovibrio gigas</name>
    <dbReference type="NCBI Taxonomy" id="1121448"/>
    <lineage>
        <taxon>Bacteria</taxon>
        <taxon>Pseudomonadati</taxon>
        <taxon>Thermodesulfobacteriota</taxon>
        <taxon>Desulfovibrionia</taxon>
        <taxon>Desulfovibrionales</taxon>
        <taxon>Desulfovibrionaceae</taxon>
        <taxon>Megalodesulfovibrio</taxon>
    </lineage>
</organism>
<dbReference type="Proteomes" id="UP000016587">
    <property type="component" value="Chromosome"/>
</dbReference>
<evidence type="ECO:0000313" key="3">
    <source>
        <dbReference type="EMBL" id="AGW14116.1"/>
    </source>
</evidence>
<dbReference type="PATRIC" id="fig|1121448.10.peg.2317"/>
<proteinExistence type="predicted"/>
<reference evidence="3 4" key="1">
    <citation type="journal article" date="2013" name="J. Bacteriol.">
        <title>Roles of HynAB and Ech, the only two hydrogenases found in the model sulfate reducer Desulfovibrio gigas.</title>
        <authorList>
            <person name="Morais-Silva F.O."/>
            <person name="Santos C.I."/>
            <person name="Rodrigues R."/>
            <person name="Pereira I.A."/>
            <person name="Rodrigues-Pousada C."/>
        </authorList>
    </citation>
    <scope>NUCLEOTIDE SEQUENCE [LARGE SCALE GENOMIC DNA]</scope>
    <source>
        <strain evidence="4">ATCC 19364 / DSM 1382 / NCIMB 9332 / VKM B-1759</strain>
    </source>
</reference>
<dbReference type="KEGG" id="dgg:DGI_2364"/>
<evidence type="ECO:0000256" key="1">
    <source>
        <dbReference type="SAM" id="MobiDB-lite"/>
    </source>
</evidence>
<dbReference type="PROSITE" id="PS51257">
    <property type="entry name" value="PROKAR_LIPOPROTEIN"/>
    <property type="match status" value="1"/>
</dbReference>
<evidence type="ECO:0008006" key="5">
    <source>
        <dbReference type="Google" id="ProtNLM"/>
    </source>
</evidence>
<reference evidence="4" key="2">
    <citation type="submission" date="2013-07" db="EMBL/GenBank/DDBJ databases">
        <authorList>
            <person name="Morais-Silva F.O."/>
            <person name="Rezende A.M."/>
            <person name="Pimentel C."/>
            <person name="Resende D.M."/>
            <person name="Santos C.I."/>
            <person name="Clemente C."/>
            <person name="de Oliveira L.M."/>
            <person name="da Silva S.M."/>
            <person name="Costa D.A."/>
            <person name="Varela-Raposo A."/>
            <person name="Horacio E.C.A."/>
            <person name="Matos M."/>
            <person name="Flores O."/>
            <person name="Ruiz J.C."/>
            <person name="Rodrigues-Pousada C."/>
        </authorList>
    </citation>
    <scope>NUCLEOTIDE SEQUENCE [LARGE SCALE GENOMIC DNA]</scope>
    <source>
        <strain evidence="4">ATCC 19364 / DSM 1382 / NCIMB 9332 / VKM B-1759</strain>
    </source>
</reference>
<dbReference type="STRING" id="1121448.DGI_2364"/>
<dbReference type="AlphaFoldDB" id="T2GDC8"/>
<keyword evidence="2" id="KW-0732">Signal</keyword>
<feature type="signal peptide" evidence="2">
    <location>
        <begin position="1"/>
        <end position="21"/>
    </location>
</feature>
<dbReference type="HOGENOM" id="CLU_1966995_0_0_7"/>
<protein>
    <recommendedName>
        <fullName evidence="5">Lipoprotein</fullName>
    </recommendedName>
</protein>
<name>T2GDC8_MEGG1</name>
<feature type="chain" id="PRO_5004588368" description="Lipoprotein" evidence="2">
    <location>
        <begin position="22"/>
        <end position="127"/>
    </location>
</feature>